<dbReference type="VEuPathDB" id="VectorBase:GBRI044376"/>
<feature type="transmembrane region" description="Helical" evidence="1">
    <location>
        <begin position="73"/>
        <end position="93"/>
    </location>
</feature>
<reference evidence="3" key="1">
    <citation type="submission" date="2014-03" db="EMBL/GenBank/DDBJ databases">
        <authorList>
            <person name="Aksoy S."/>
            <person name="Warren W."/>
            <person name="Wilson R.K."/>
        </authorList>
    </citation>
    <scope>NUCLEOTIDE SEQUENCE [LARGE SCALE GENOMIC DNA]</scope>
    <source>
        <strain evidence="3">IAEA</strain>
    </source>
</reference>
<reference evidence="2" key="2">
    <citation type="submission" date="2020-05" db="UniProtKB">
        <authorList>
            <consortium name="EnsemblMetazoa"/>
        </authorList>
    </citation>
    <scope>IDENTIFICATION</scope>
    <source>
        <strain evidence="2">IAEA</strain>
    </source>
</reference>
<keyword evidence="1" id="KW-0812">Transmembrane</keyword>
<evidence type="ECO:0000313" key="3">
    <source>
        <dbReference type="Proteomes" id="UP000091820"/>
    </source>
</evidence>
<name>A0A1A9X4X0_9MUSC</name>
<keyword evidence="3" id="KW-1185">Reference proteome</keyword>
<protein>
    <submittedName>
        <fullName evidence="2">Uncharacterized protein</fullName>
    </submittedName>
</protein>
<keyword evidence="1" id="KW-1133">Transmembrane helix</keyword>
<organism evidence="2 3">
    <name type="scientific">Glossina brevipalpis</name>
    <dbReference type="NCBI Taxonomy" id="37001"/>
    <lineage>
        <taxon>Eukaryota</taxon>
        <taxon>Metazoa</taxon>
        <taxon>Ecdysozoa</taxon>
        <taxon>Arthropoda</taxon>
        <taxon>Hexapoda</taxon>
        <taxon>Insecta</taxon>
        <taxon>Pterygota</taxon>
        <taxon>Neoptera</taxon>
        <taxon>Endopterygota</taxon>
        <taxon>Diptera</taxon>
        <taxon>Brachycera</taxon>
        <taxon>Muscomorpha</taxon>
        <taxon>Hippoboscoidea</taxon>
        <taxon>Glossinidae</taxon>
        <taxon>Glossina</taxon>
    </lineage>
</organism>
<proteinExistence type="predicted"/>
<sequence>MYPERYKYTVFQAPKRLTEINICGVVTEYQSIDNEKKKIRRQLSVSKVRLQSTVILSVGLQLCSLLTNRLVVLFGLVSIGCSVHCTCCSWGFFRLNFNVNRFLKIPAMRRELYVQVRALKD</sequence>
<dbReference type="EnsemblMetazoa" id="GBRI044376-RA">
    <property type="protein sequence ID" value="GBRI044376-PA"/>
    <property type="gene ID" value="GBRI044376"/>
</dbReference>
<evidence type="ECO:0000313" key="2">
    <source>
        <dbReference type="EnsemblMetazoa" id="GBRI044376-PA"/>
    </source>
</evidence>
<evidence type="ECO:0000256" key="1">
    <source>
        <dbReference type="SAM" id="Phobius"/>
    </source>
</evidence>
<keyword evidence="1" id="KW-0472">Membrane</keyword>
<accession>A0A1A9X4X0</accession>
<dbReference type="AlphaFoldDB" id="A0A1A9X4X0"/>
<dbReference type="Proteomes" id="UP000091820">
    <property type="component" value="Unassembled WGS sequence"/>
</dbReference>